<dbReference type="Pfam" id="PF00385">
    <property type="entry name" value="Chromo"/>
    <property type="match status" value="1"/>
</dbReference>
<evidence type="ECO:0000256" key="5">
    <source>
        <dbReference type="ARBA" id="ARBA00022771"/>
    </source>
</evidence>
<dbReference type="InterPro" id="IPR016197">
    <property type="entry name" value="Chromo-like_dom_sf"/>
</dbReference>
<keyword evidence="3" id="KW-0677">Repeat</keyword>
<dbReference type="PANTHER" id="PTHR45623:SF17">
    <property type="entry name" value="CHROMODOMAIN-HELICASE-DNA-BINDING PROTEIN 3-RELATED"/>
    <property type="match status" value="1"/>
</dbReference>
<dbReference type="PROSITE" id="PS50016">
    <property type="entry name" value="ZF_PHD_2"/>
    <property type="match status" value="2"/>
</dbReference>
<dbReference type="SMART" id="SM00249">
    <property type="entry name" value="PHD"/>
    <property type="match status" value="2"/>
</dbReference>
<feature type="compositionally biased region" description="Basic and acidic residues" evidence="11">
    <location>
        <begin position="251"/>
        <end position="268"/>
    </location>
</feature>
<feature type="compositionally biased region" description="Acidic residues" evidence="11">
    <location>
        <begin position="201"/>
        <end position="226"/>
    </location>
</feature>
<gene>
    <name evidence="16" type="ORF">PMEA_00016663</name>
</gene>
<feature type="domain" description="Helicase C-terminal" evidence="15">
    <location>
        <begin position="1015"/>
        <end position="1164"/>
    </location>
</feature>
<feature type="compositionally biased region" description="Basic and acidic residues" evidence="11">
    <location>
        <begin position="1668"/>
        <end position="1680"/>
    </location>
</feature>
<dbReference type="CDD" id="cd18667">
    <property type="entry name" value="CD1_tandem_CHD3-4_like"/>
    <property type="match status" value="1"/>
</dbReference>
<dbReference type="FunFam" id="3.40.50.300:FF:000015">
    <property type="entry name" value="chromodomain-helicase-DNA-binding protein 9 isoform X1"/>
    <property type="match status" value="1"/>
</dbReference>
<evidence type="ECO:0000256" key="6">
    <source>
        <dbReference type="ARBA" id="ARBA00022801"/>
    </source>
</evidence>
<feature type="compositionally biased region" description="Basic residues" evidence="11">
    <location>
        <begin position="236"/>
        <end position="250"/>
    </location>
</feature>
<dbReference type="SUPFAM" id="SSF57903">
    <property type="entry name" value="FYVE/PHD zinc finger"/>
    <property type="match status" value="1"/>
</dbReference>
<dbReference type="Gene3D" id="3.40.50.300">
    <property type="entry name" value="P-loop containing nucleotide triphosphate hydrolases"/>
    <property type="match status" value="1"/>
</dbReference>
<dbReference type="InterPro" id="IPR012958">
    <property type="entry name" value="CHD_N"/>
</dbReference>
<feature type="domain" description="Helicase ATP-binding" evidence="14">
    <location>
        <begin position="700"/>
        <end position="884"/>
    </location>
</feature>
<dbReference type="InterPro" id="IPR009463">
    <property type="entry name" value="DUF1087"/>
</dbReference>
<feature type="compositionally biased region" description="Basic and acidic residues" evidence="11">
    <location>
        <begin position="1649"/>
        <end position="1659"/>
    </location>
</feature>
<dbReference type="Pfam" id="PF00628">
    <property type="entry name" value="PHD"/>
    <property type="match status" value="2"/>
</dbReference>
<dbReference type="CDD" id="cd18793">
    <property type="entry name" value="SF2_C_SNF"/>
    <property type="match status" value="1"/>
</dbReference>
<reference evidence="16 17" key="1">
    <citation type="submission" date="2022-05" db="EMBL/GenBank/DDBJ databases">
        <authorList>
            <consortium name="Genoscope - CEA"/>
            <person name="William W."/>
        </authorList>
    </citation>
    <scope>NUCLEOTIDE SEQUENCE [LARGE SCALE GENOMIC DNA]</scope>
</reference>
<dbReference type="SUPFAM" id="SSF52540">
    <property type="entry name" value="P-loop containing nucleoside triphosphate hydrolases"/>
    <property type="match status" value="2"/>
</dbReference>
<dbReference type="Pfam" id="PF00176">
    <property type="entry name" value="SNF2-rel_dom"/>
    <property type="match status" value="1"/>
</dbReference>
<dbReference type="CDD" id="cd15531">
    <property type="entry name" value="PHD1_CHD_II"/>
    <property type="match status" value="1"/>
</dbReference>
<dbReference type="InterPro" id="IPR002464">
    <property type="entry name" value="DNA/RNA_helicase_DEAH_CS"/>
</dbReference>
<dbReference type="Pfam" id="PF08074">
    <property type="entry name" value="CHDCT2"/>
    <property type="match status" value="1"/>
</dbReference>
<evidence type="ECO:0000259" key="14">
    <source>
        <dbReference type="PROSITE" id="PS51192"/>
    </source>
</evidence>
<comment type="caution">
    <text evidence="16">The sequence shown here is derived from an EMBL/GenBank/DDBJ whole genome shotgun (WGS) entry which is preliminary data.</text>
</comment>
<dbReference type="InterPro" id="IPR011011">
    <property type="entry name" value="Znf_FYVE_PHD"/>
</dbReference>
<feature type="compositionally biased region" description="Basic and acidic residues" evidence="11">
    <location>
        <begin position="1611"/>
        <end position="1641"/>
    </location>
</feature>
<feature type="compositionally biased region" description="Basic residues" evidence="11">
    <location>
        <begin position="275"/>
        <end position="291"/>
    </location>
</feature>
<organism evidence="16 17">
    <name type="scientific">Pocillopora meandrina</name>
    <dbReference type="NCBI Taxonomy" id="46732"/>
    <lineage>
        <taxon>Eukaryota</taxon>
        <taxon>Metazoa</taxon>
        <taxon>Cnidaria</taxon>
        <taxon>Anthozoa</taxon>
        <taxon>Hexacorallia</taxon>
        <taxon>Scleractinia</taxon>
        <taxon>Astrocoeniina</taxon>
        <taxon>Pocilloporidae</taxon>
        <taxon>Pocillopora</taxon>
    </lineage>
</organism>
<keyword evidence="17" id="KW-1185">Reference proteome</keyword>
<dbReference type="InterPro" id="IPR000330">
    <property type="entry name" value="SNF2_N"/>
</dbReference>
<dbReference type="GO" id="GO:0008270">
    <property type="term" value="F:zinc ion binding"/>
    <property type="evidence" value="ECO:0007669"/>
    <property type="project" value="UniProtKB-KW"/>
</dbReference>
<dbReference type="SMART" id="SM01147">
    <property type="entry name" value="DUF1087"/>
    <property type="match status" value="1"/>
</dbReference>
<feature type="domain" description="PHD-type" evidence="13">
    <location>
        <begin position="412"/>
        <end position="459"/>
    </location>
</feature>
<dbReference type="Pfam" id="PF00271">
    <property type="entry name" value="Helicase_C"/>
    <property type="match status" value="1"/>
</dbReference>
<dbReference type="Gene3D" id="3.30.40.10">
    <property type="entry name" value="Zinc/RING finger domain, C3HC4 (zinc finger)"/>
    <property type="match status" value="2"/>
</dbReference>
<keyword evidence="2" id="KW-0479">Metal-binding</keyword>
<dbReference type="Pfam" id="PF06465">
    <property type="entry name" value="DUF1087"/>
    <property type="match status" value="1"/>
</dbReference>
<keyword evidence="8" id="KW-0067">ATP-binding</keyword>
<dbReference type="Gene3D" id="1.10.10.60">
    <property type="entry name" value="Homeodomain-like"/>
    <property type="match status" value="1"/>
</dbReference>
<keyword evidence="5 10" id="KW-0863">Zinc-finger</keyword>
<dbReference type="PROSITE" id="PS50013">
    <property type="entry name" value="CHROMO_2"/>
    <property type="match status" value="2"/>
</dbReference>
<dbReference type="InterPro" id="IPR001650">
    <property type="entry name" value="Helicase_C-like"/>
</dbReference>
<keyword evidence="6" id="KW-0378">Hydrolase</keyword>
<evidence type="ECO:0000259" key="13">
    <source>
        <dbReference type="PROSITE" id="PS50016"/>
    </source>
</evidence>
<dbReference type="PROSITE" id="PS51194">
    <property type="entry name" value="HELICASE_CTER"/>
    <property type="match status" value="1"/>
</dbReference>
<dbReference type="InterPro" id="IPR009462">
    <property type="entry name" value="CHD_II_SANT-like"/>
</dbReference>
<evidence type="ECO:0000313" key="17">
    <source>
        <dbReference type="Proteomes" id="UP001159428"/>
    </source>
</evidence>
<dbReference type="InterPro" id="IPR049730">
    <property type="entry name" value="SNF2/RAD54-like_C"/>
</dbReference>
<dbReference type="GO" id="GO:0016887">
    <property type="term" value="F:ATP hydrolysis activity"/>
    <property type="evidence" value="ECO:0007669"/>
    <property type="project" value="TreeGrafter"/>
</dbReference>
<feature type="compositionally biased region" description="Basic and acidic residues" evidence="11">
    <location>
        <begin position="1572"/>
        <end position="1599"/>
    </location>
</feature>
<feature type="compositionally biased region" description="Basic and acidic residues" evidence="11">
    <location>
        <begin position="57"/>
        <end position="67"/>
    </location>
</feature>
<dbReference type="Gene3D" id="2.40.50.40">
    <property type="match status" value="2"/>
</dbReference>
<feature type="region of interest" description="Disordered" evidence="11">
    <location>
        <begin position="164"/>
        <end position="347"/>
    </location>
</feature>
<evidence type="ECO:0000256" key="1">
    <source>
        <dbReference type="ARBA" id="ARBA00004123"/>
    </source>
</evidence>
<dbReference type="Proteomes" id="UP001159428">
    <property type="component" value="Unassembled WGS sequence"/>
</dbReference>
<feature type="compositionally biased region" description="Basic and acidic residues" evidence="11">
    <location>
        <begin position="1778"/>
        <end position="1801"/>
    </location>
</feature>
<feature type="compositionally biased region" description="Basic residues" evidence="11">
    <location>
        <begin position="178"/>
        <end position="194"/>
    </location>
</feature>
<comment type="subcellular location">
    <subcellularLocation>
        <location evidence="1">Nucleus</location>
    </subcellularLocation>
</comment>
<protein>
    <recommendedName>
        <fullName evidence="18">Chromodomain-helicase-DNA-binding protein 4</fullName>
    </recommendedName>
</protein>
<dbReference type="InterPro" id="IPR014001">
    <property type="entry name" value="Helicase_ATP-bd"/>
</dbReference>
<evidence type="ECO:0000256" key="10">
    <source>
        <dbReference type="PROSITE-ProRule" id="PRU00146"/>
    </source>
</evidence>
<feature type="compositionally biased region" description="Basic and acidic residues" evidence="11">
    <location>
        <begin position="88"/>
        <end position="102"/>
    </location>
</feature>
<dbReference type="CDD" id="cd17994">
    <property type="entry name" value="DEXHc_CHD3_4_5"/>
    <property type="match status" value="1"/>
</dbReference>
<dbReference type="CDD" id="cd18662">
    <property type="entry name" value="CD2_tandem_CHD3-4_like"/>
    <property type="match status" value="1"/>
</dbReference>
<dbReference type="PROSITE" id="PS51192">
    <property type="entry name" value="HELICASE_ATP_BIND_1"/>
    <property type="match status" value="1"/>
</dbReference>
<dbReference type="GO" id="GO:0005524">
    <property type="term" value="F:ATP binding"/>
    <property type="evidence" value="ECO:0007669"/>
    <property type="project" value="UniProtKB-KW"/>
</dbReference>
<dbReference type="InterPro" id="IPR000953">
    <property type="entry name" value="Chromo/chromo_shadow_dom"/>
</dbReference>
<evidence type="ECO:0000256" key="9">
    <source>
        <dbReference type="ARBA" id="ARBA00023242"/>
    </source>
</evidence>
<feature type="region of interest" description="Disordered" evidence="11">
    <location>
        <begin position="1305"/>
        <end position="1361"/>
    </location>
</feature>
<feature type="compositionally biased region" description="Basic and acidic residues" evidence="11">
    <location>
        <begin position="2333"/>
        <end position="2355"/>
    </location>
</feature>
<feature type="compositionally biased region" description="Basic and acidic residues" evidence="11">
    <location>
        <begin position="22"/>
        <end position="37"/>
    </location>
</feature>
<feature type="compositionally biased region" description="Acidic residues" evidence="11">
    <location>
        <begin position="1321"/>
        <end position="1338"/>
    </location>
</feature>
<dbReference type="PROSITE" id="PS00690">
    <property type="entry name" value="DEAH_ATP_HELICASE"/>
    <property type="match status" value="1"/>
</dbReference>
<dbReference type="InterPro" id="IPR013083">
    <property type="entry name" value="Znf_RING/FYVE/PHD"/>
</dbReference>
<evidence type="ECO:0000259" key="15">
    <source>
        <dbReference type="PROSITE" id="PS51194"/>
    </source>
</evidence>
<evidence type="ECO:0000256" key="3">
    <source>
        <dbReference type="ARBA" id="ARBA00022737"/>
    </source>
</evidence>
<dbReference type="SUPFAM" id="SSF54160">
    <property type="entry name" value="Chromo domain-like"/>
    <property type="match status" value="2"/>
</dbReference>
<dbReference type="SMART" id="SM00490">
    <property type="entry name" value="HELICc"/>
    <property type="match status" value="1"/>
</dbReference>
<feature type="compositionally biased region" description="Basic and acidic residues" evidence="11">
    <location>
        <begin position="1538"/>
        <end position="1560"/>
    </location>
</feature>
<keyword evidence="4" id="KW-0547">Nucleotide-binding</keyword>
<dbReference type="GO" id="GO:0042393">
    <property type="term" value="F:histone binding"/>
    <property type="evidence" value="ECO:0007669"/>
    <property type="project" value="TreeGrafter"/>
</dbReference>
<dbReference type="SMART" id="SM01146">
    <property type="entry name" value="DUF1086"/>
    <property type="match status" value="1"/>
</dbReference>
<feature type="region of interest" description="Disordered" evidence="11">
    <location>
        <begin position="1"/>
        <end position="102"/>
    </location>
</feature>
<dbReference type="GO" id="GO:0003677">
    <property type="term" value="F:DNA binding"/>
    <property type="evidence" value="ECO:0007669"/>
    <property type="project" value="InterPro"/>
</dbReference>
<dbReference type="PANTHER" id="PTHR45623">
    <property type="entry name" value="CHROMODOMAIN-HELICASE-DNA-BINDING PROTEIN 3-RELATED-RELATED"/>
    <property type="match status" value="1"/>
</dbReference>
<evidence type="ECO:0008006" key="18">
    <source>
        <dbReference type="Google" id="ProtNLM"/>
    </source>
</evidence>
<evidence type="ECO:0000259" key="12">
    <source>
        <dbReference type="PROSITE" id="PS50013"/>
    </source>
</evidence>
<dbReference type="CDD" id="cd15532">
    <property type="entry name" value="PHD2_CHD_II"/>
    <property type="match status" value="1"/>
</dbReference>
<evidence type="ECO:0000313" key="16">
    <source>
        <dbReference type="EMBL" id="CAH3036128.1"/>
    </source>
</evidence>
<dbReference type="InterPro" id="IPR023780">
    <property type="entry name" value="Chromo_domain"/>
</dbReference>
<evidence type="ECO:0000256" key="2">
    <source>
        <dbReference type="ARBA" id="ARBA00022723"/>
    </source>
</evidence>
<dbReference type="Gene3D" id="3.40.50.10810">
    <property type="entry name" value="Tandem AAA-ATPase domain"/>
    <property type="match status" value="1"/>
</dbReference>
<feature type="compositionally biased region" description="Basic residues" evidence="11">
    <location>
        <begin position="311"/>
        <end position="339"/>
    </location>
</feature>
<sequence length="2355" mass="263620">MSSANSRKKELQSSAEGSNDGEVEKPQAKKRRTEDPGSAKGTQNGKKRKREEENEDDGKVSDEEKSVIKTSAAPDKEPLSGDTNANDHNNKDEEPSKAEAVAKHFSLNNVEVNLSEEDEQGMTYLKFNKLIRPLIVEANPGTAHTKVNSLLGAIWSDYKRKKGMNLHSSSTASPKGGSKAKKQKTTRKSTKPAKRAKEVVDISDDEDSGPVSAAEEEDDDDDDDVVLSEKSDPSKSRTKIKMLFKPKSKGSKGDKKMKVLDDDSDRGSEASSGSRSKKGNSTKSGKSKSNRKKLDDGVDEDSDTSQASGKNNKKKTKNTPKMKREKVIISKKRKERKKSAGNDDDNVMSVDEHQDYCEECEEGGDLLLCDTCTLSFHLRCLDPPLDEPPQGRWSCPVCEDENTSDSSEDMHSDYCRVCKDGGQLLCCDSCPSAYHLHCLIPPMKKIPGGDWRCPRCKSEPLKGKVERILHWRYVNLPIEDTLLVPGDPQAFTEPETYETREFFVKWIDMSYWHCSWITELQLEIYHPSMYRAYFRKNDMEEPPPIDDGDEDKETPAHVIQNNKAEDESNLEARFYRYGVRPDWLQIHRILRHRANKQSKETYFVKWRDVPYNLSTWEDPDDPINSQISDFKDHITKYKELRDVYEKKFGIGKKKAQKQKKVKKPAPIGDPRDKYEEQPGFIAANAGKLHDYQLEGLNWLRFSWAQGTNTILADEMGLGKTIQTIAFLYSIWKEGHSPGPFLISAPLSTIINWEREFEFWAPDMYCVTYAGDKVCRATIRNHDFSFDEDSVKTGLKPHKLKKDHPVKFQVLLTSYELVSIDMTTLQSIDWAVLVVDEAHRLKNKQSKFFKILSEYSIDYKLLLTGTPLQNNLEELWNLLNFLDPKEFRNQNTFLTEFEDVAKEDQIKKLHDILGPHMLRRLKGDVLKGIPSKSELIVRVELSPVQKKYYKYILTRNFEALNTKGSHQVSLLNVMMELKKCCNHPYLFSSAALEAPRGASGNFDAAALTRASGKLVLLEKMLKKLQEEGHRVLIFSQMTRMLDLLEDFLEGHGYKYERIDGTVNGSARQECIDRFNAPGAQTFCFLLSTRAGGLGINLATADTVFIYDSDWNPHNDIQAFSRAHRIGQNNKVMIYRFVTRASVEERITQVAKKKMMLTHLVVRPGLGSNKAAVMSKTELNDILKFGTQELFKDDNAKDGDSGDSGRIDYDEKAVLSLLDRTGNHGSEAPPDEDKDMANEYLASFKVASYVVKQKDEDVEVLKQDAEAADPDYWEKLLRHHYEQFQEDEARHLGKGKRIRKQVSYVDGGMEDQEESAWTNNLSDYDDGEYSDVEEEESDEEFNQKSEGRQRRAARGASDKDVTPPLLAKVQGNLEVYGFNLRQRKAFLNAIMRYGLPSPKGSPRSQWFARDLRGKSDKAFQAYVSMFLRHLCEPGTDNRETFNDGVPREGLQRTQVLTRIGIMSLIRKKVEEFAHINGWEAYPDEENTTDKSSSKTSSRVSTPIGEVDSKKTEAEVKTEAKEAKTEKKEDEAAESKPAAMEVDKDEPVKTTEDEKKDGVKQESEDSSSPTEDEGKDSKNEGDKQNKADEGESNTKEESKMEVDAPSPKVASGKDQVKEDSSDKTEPMEIEQQKDEKSLEEKDMSGDNDEKDDNTVDSDKAMAEENSNCEQNDDKNVDSDHKNGENNGNVDEPKTELEESKAEGEKDSSDKVDDDKPSESPQDTEKPAEEKEPDDGTKKPSEAAEEGEKKSEKPHLDDNGDKPSDEADSAKEEMKANGAAEPDQKTTEKVSEKSEAAVKTEETAVKPEAAAATVKQEKSTEKSAVSGKAGGALGDQRRFMFNIADGGFTELHTLWEVEEKRKCDDIWWRCHDYWLLAGVVTHGYGRWQDIANDRKFSVINEPFKNVTLEYKNRFIARRFKLLEQALVIEEQLRRAESMKLRQDANHPAMALNARFAELECLAESHQHLSKESLAGNKPANAVLHKVNHERQEVGRRSGWELRFVTSFDGNSKIGENVSRDGFEYKVDLVLFSFIIYQSYTHFTVLNQLEELLSDMKSDVNRLPSALVRMPPVTARLNMSERGILSRLTKREGPPPNVTVSGNPMQPTPIPTSAASIPIQPKVQPLVLAGGTVIPPAPGVKGRPPFRFNVPPLYYPSAMSSGSATLTVRPPPPTTLLLPAPTTTVKSGLVQSVPKPSSPLISHHVNSPTPTQYVTTLITKPAGSAAVSTVPQPISGAVSSTPPLTPVINSVYSLSTGKTGTEAQRSSTPPSSAIGAGIGKMLSKKATTLVENQITSIIRREASAMGLISSSNPSSPSATETRASPGPKQTAPQAAEESDQKQTTKAGDKSDKDPDVICLD</sequence>
<dbReference type="GO" id="GO:0003682">
    <property type="term" value="F:chromatin binding"/>
    <property type="evidence" value="ECO:0007669"/>
    <property type="project" value="TreeGrafter"/>
</dbReference>
<feature type="compositionally biased region" description="Basic and acidic residues" evidence="11">
    <location>
        <begin position="1687"/>
        <end position="1771"/>
    </location>
</feature>
<feature type="domain" description="PHD-type" evidence="13">
    <location>
        <begin position="354"/>
        <end position="401"/>
    </location>
</feature>
<dbReference type="Pfam" id="PF08073">
    <property type="entry name" value="CHDNT"/>
    <property type="match status" value="1"/>
</dbReference>
<accession>A0AAU9VW30</accession>
<evidence type="ECO:0000256" key="4">
    <source>
        <dbReference type="ARBA" id="ARBA00022741"/>
    </source>
</evidence>
<feature type="domain" description="Chromo" evidence="12">
    <location>
        <begin position="584"/>
        <end position="649"/>
    </location>
</feature>
<evidence type="ECO:0000256" key="8">
    <source>
        <dbReference type="ARBA" id="ARBA00022840"/>
    </source>
</evidence>
<dbReference type="InterPro" id="IPR027417">
    <property type="entry name" value="P-loop_NTPase"/>
</dbReference>
<dbReference type="EMBL" id="CALNXJ010000003">
    <property type="protein sequence ID" value="CAH3036128.1"/>
    <property type="molecule type" value="Genomic_DNA"/>
</dbReference>
<evidence type="ECO:0000256" key="11">
    <source>
        <dbReference type="SAM" id="MobiDB-lite"/>
    </source>
</evidence>
<dbReference type="InterPro" id="IPR038718">
    <property type="entry name" value="SNF2-like_sf"/>
</dbReference>
<name>A0AAU9VW30_9CNID</name>
<feature type="region of interest" description="Disordered" evidence="11">
    <location>
        <begin position="2302"/>
        <end position="2355"/>
    </location>
</feature>
<feature type="domain" description="Chromo" evidence="12">
    <location>
        <begin position="463"/>
        <end position="545"/>
    </location>
</feature>
<dbReference type="SMART" id="SM00298">
    <property type="entry name" value="CHROMO"/>
    <property type="match status" value="2"/>
</dbReference>
<dbReference type="InterPro" id="IPR019787">
    <property type="entry name" value="Znf_PHD-finger"/>
</dbReference>
<feature type="compositionally biased region" description="Basic and acidic residues" evidence="11">
    <location>
        <begin position="1504"/>
        <end position="1531"/>
    </location>
</feature>
<dbReference type="GO" id="GO:0000785">
    <property type="term" value="C:chromatin"/>
    <property type="evidence" value="ECO:0007669"/>
    <property type="project" value="TreeGrafter"/>
</dbReference>
<keyword evidence="9" id="KW-0539">Nucleus</keyword>
<dbReference type="SMART" id="SM00487">
    <property type="entry name" value="DEXDc"/>
    <property type="match status" value="1"/>
</dbReference>
<dbReference type="GO" id="GO:0005634">
    <property type="term" value="C:nucleus"/>
    <property type="evidence" value="ECO:0007669"/>
    <property type="project" value="UniProtKB-SubCell"/>
</dbReference>
<dbReference type="GO" id="GO:0140658">
    <property type="term" value="F:ATP-dependent chromatin remodeler activity"/>
    <property type="evidence" value="ECO:0007669"/>
    <property type="project" value="TreeGrafter"/>
</dbReference>
<feature type="region of interest" description="Disordered" evidence="11">
    <location>
        <begin position="1480"/>
        <end position="1825"/>
    </location>
</feature>
<dbReference type="InterPro" id="IPR012957">
    <property type="entry name" value="CHD_C2"/>
</dbReference>
<dbReference type="Pfam" id="PF06461">
    <property type="entry name" value="CHDII_SANT-like"/>
    <property type="match status" value="1"/>
</dbReference>
<proteinExistence type="predicted"/>
<evidence type="ECO:0000256" key="7">
    <source>
        <dbReference type="ARBA" id="ARBA00022833"/>
    </source>
</evidence>
<keyword evidence="7" id="KW-0862">Zinc</keyword>
<dbReference type="InterPro" id="IPR001965">
    <property type="entry name" value="Znf_PHD"/>
</dbReference>
<dbReference type="FunFam" id="3.40.50.10810:FF:000001">
    <property type="entry name" value="chromodomain-helicase-DNA-binding protein 3 isoform X1"/>
    <property type="match status" value="1"/>
</dbReference>